<feature type="transmembrane region" description="Helical" evidence="1">
    <location>
        <begin position="43"/>
        <end position="60"/>
    </location>
</feature>
<dbReference type="EMBL" id="GGFL01008105">
    <property type="protein sequence ID" value="MBW72283.1"/>
    <property type="molecule type" value="Transcribed_RNA"/>
</dbReference>
<feature type="transmembrane region" description="Helical" evidence="1">
    <location>
        <begin position="7"/>
        <end position="27"/>
    </location>
</feature>
<dbReference type="AlphaFoldDB" id="A0A2M4D3Z9"/>
<evidence type="ECO:0000313" key="2">
    <source>
        <dbReference type="EMBL" id="MBW72283.1"/>
    </source>
</evidence>
<proteinExistence type="predicted"/>
<sequence length="89" mass="9967">MIKSSAYWMTLVLPPWLTLCNSLVYMLNSVGDSTSPCGRPCDTTLVTFCFPTLISIILFVRRLNIQFTKTSGTIYACSILVSFTIFTQL</sequence>
<keyword evidence="1" id="KW-0812">Transmembrane</keyword>
<evidence type="ECO:0000256" key="1">
    <source>
        <dbReference type="SAM" id="Phobius"/>
    </source>
</evidence>
<keyword evidence="1" id="KW-1133">Transmembrane helix</keyword>
<protein>
    <submittedName>
        <fullName evidence="2">Uncharacterized protein</fullName>
    </submittedName>
</protein>
<keyword evidence="1" id="KW-0472">Membrane</keyword>
<reference evidence="2" key="1">
    <citation type="submission" date="2018-01" db="EMBL/GenBank/DDBJ databases">
        <title>An insight into the sialome of Amazonian anophelines.</title>
        <authorList>
            <person name="Ribeiro J.M."/>
            <person name="Scarpassa V."/>
            <person name="Calvo E."/>
        </authorList>
    </citation>
    <scope>NUCLEOTIDE SEQUENCE</scope>
</reference>
<name>A0A2M4D3Z9_ANODA</name>
<organism evidence="2">
    <name type="scientific">Anopheles darlingi</name>
    <name type="common">Mosquito</name>
    <dbReference type="NCBI Taxonomy" id="43151"/>
    <lineage>
        <taxon>Eukaryota</taxon>
        <taxon>Metazoa</taxon>
        <taxon>Ecdysozoa</taxon>
        <taxon>Arthropoda</taxon>
        <taxon>Hexapoda</taxon>
        <taxon>Insecta</taxon>
        <taxon>Pterygota</taxon>
        <taxon>Neoptera</taxon>
        <taxon>Endopterygota</taxon>
        <taxon>Diptera</taxon>
        <taxon>Nematocera</taxon>
        <taxon>Culicoidea</taxon>
        <taxon>Culicidae</taxon>
        <taxon>Anophelinae</taxon>
        <taxon>Anopheles</taxon>
    </lineage>
</organism>
<accession>A0A2M4D3Z9</accession>
<feature type="transmembrane region" description="Helical" evidence="1">
    <location>
        <begin position="72"/>
        <end position="88"/>
    </location>
</feature>